<evidence type="ECO:0000313" key="3">
    <source>
        <dbReference type="Proteomes" id="UP001194696"/>
    </source>
</evidence>
<feature type="region of interest" description="Disordered" evidence="1">
    <location>
        <begin position="29"/>
        <end position="63"/>
    </location>
</feature>
<evidence type="ECO:0000256" key="1">
    <source>
        <dbReference type="SAM" id="MobiDB-lite"/>
    </source>
</evidence>
<gene>
    <name evidence="2" type="ORF">BGZ96_005637</name>
</gene>
<dbReference type="Proteomes" id="UP001194696">
    <property type="component" value="Unassembled WGS sequence"/>
</dbReference>
<feature type="region of interest" description="Disordered" evidence="1">
    <location>
        <begin position="1"/>
        <end position="20"/>
    </location>
</feature>
<sequence length="332" mass="36748">MKRIKLTSESPPSELPDMFTPQLDTLALNNAVWDNDRNQTSTSTTSTPQQVPTQPLSLDSLRPFAPIKISTRSSSRQESAASLLASSSSSSSSSASSSAILAFKDRAENQAKTDANQQRAGKSADVTIYAGMNTLLHQVHASRFGIPDELPPISLDRALPVQSGSIAPISRQHLQDPSQAFTAWQQQQQQHTRITATNTAWSQQPGGASTNTVWYQQQQKNAVSAAQMMDEDDEMADVDDTQSFSASFSVNGYRMSQGTSGSLVTQQGYVLNQHLSHQQQQQQQQQHHQHQQQPVQQQQAEQSAQEHNLYHTINSQLRAAFLARSEMDKRYR</sequence>
<organism evidence="2 3">
    <name type="scientific">Linnemannia gamsii</name>
    <dbReference type="NCBI Taxonomy" id="64522"/>
    <lineage>
        <taxon>Eukaryota</taxon>
        <taxon>Fungi</taxon>
        <taxon>Fungi incertae sedis</taxon>
        <taxon>Mucoromycota</taxon>
        <taxon>Mortierellomycotina</taxon>
        <taxon>Mortierellomycetes</taxon>
        <taxon>Mortierellales</taxon>
        <taxon>Mortierellaceae</taxon>
        <taxon>Linnemannia</taxon>
    </lineage>
</organism>
<protein>
    <submittedName>
        <fullName evidence="2">Uncharacterized protein</fullName>
    </submittedName>
</protein>
<accession>A0ABQ7K560</accession>
<keyword evidence="3" id="KW-1185">Reference proteome</keyword>
<feature type="region of interest" description="Disordered" evidence="1">
    <location>
        <begin position="274"/>
        <end position="305"/>
    </location>
</feature>
<comment type="caution">
    <text evidence="2">The sequence shown here is derived from an EMBL/GenBank/DDBJ whole genome shotgun (WGS) entry which is preliminary data.</text>
</comment>
<proteinExistence type="predicted"/>
<name>A0ABQ7K560_9FUNG</name>
<reference evidence="2 3" key="1">
    <citation type="journal article" date="2020" name="Fungal Divers.">
        <title>Resolving the Mortierellaceae phylogeny through synthesis of multi-gene phylogenetics and phylogenomics.</title>
        <authorList>
            <person name="Vandepol N."/>
            <person name="Liber J."/>
            <person name="Desiro A."/>
            <person name="Na H."/>
            <person name="Kennedy M."/>
            <person name="Barry K."/>
            <person name="Grigoriev I.V."/>
            <person name="Miller A.N."/>
            <person name="O'Donnell K."/>
            <person name="Stajich J.E."/>
            <person name="Bonito G."/>
        </authorList>
    </citation>
    <scope>NUCLEOTIDE SEQUENCE [LARGE SCALE GENOMIC DNA]</scope>
    <source>
        <strain evidence="2 3">AD045</strain>
    </source>
</reference>
<feature type="compositionally biased region" description="Low complexity" evidence="1">
    <location>
        <begin position="39"/>
        <end position="55"/>
    </location>
</feature>
<dbReference type="EMBL" id="JAAAIM010000267">
    <property type="protein sequence ID" value="KAG0290916.1"/>
    <property type="molecule type" value="Genomic_DNA"/>
</dbReference>
<evidence type="ECO:0000313" key="2">
    <source>
        <dbReference type="EMBL" id="KAG0290916.1"/>
    </source>
</evidence>